<dbReference type="PANTHER" id="PTHR42923:SF46">
    <property type="entry name" value="AMINE OXIDASE"/>
    <property type="match status" value="1"/>
</dbReference>
<protein>
    <submittedName>
        <fullName evidence="2">FAD-dependent oxidoreductase</fullName>
    </submittedName>
</protein>
<evidence type="ECO:0000259" key="1">
    <source>
        <dbReference type="Pfam" id="PF01593"/>
    </source>
</evidence>
<feature type="domain" description="Amine oxidase" evidence="1">
    <location>
        <begin position="37"/>
        <end position="457"/>
    </location>
</feature>
<dbReference type="PRINTS" id="PR00419">
    <property type="entry name" value="ADXRDTASE"/>
</dbReference>
<proteinExistence type="predicted"/>
<dbReference type="Gene3D" id="3.90.660.20">
    <property type="entry name" value="Protoporphyrinogen oxidase, mitochondrial, domain 2"/>
    <property type="match status" value="1"/>
</dbReference>
<gene>
    <name evidence="2" type="ORF">F4Y08_10280</name>
</gene>
<dbReference type="Gene3D" id="3.50.50.60">
    <property type="entry name" value="FAD/NAD(P)-binding domain"/>
    <property type="match status" value="1"/>
</dbReference>
<accession>A0A6B1DWE9</accession>
<dbReference type="AlphaFoldDB" id="A0A6B1DWE9"/>
<evidence type="ECO:0000313" key="2">
    <source>
        <dbReference type="EMBL" id="MYD90704.1"/>
    </source>
</evidence>
<dbReference type="InterPro" id="IPR050464">
    <property type="entry name" value="Zeta_carotene_desat/Oxidored"/>
</dbReference>
<dbReference type="Pfam" id="PF01593">
    <property type="entry name" value="Amino_oxidase"/>
    <property type="match status" value="1"/>
</dbReference>
<organism evidence="2">
    <name type="scientific">Caldilineaceae bacterium SB0662_bin_9</name>
    <dbReference type="NCBI Taxonomy" id="2605258"/>
    <lineage>
        <taxon>Bacteria</taxon>
        <taxon>Bacillati</taxon>
        <taxon>Chloroflexota</taxon>
        <taxon>Caldilineae</taxon>
        <taxon>Caldilineales</taxon>
        <taxon>Caldilineaceae</taxon>
    </lineage>
</organism>
<dbReference type="NCBIfam" id="NF005560">
    <property type="entry name" value="PRK07233.1"/>
    <property type="match status" value="1"/>
</dbReference>
<dbReference type="InterPro" id="IPR036188">
    <property type="entry name" value="FAD/NAD-bd_sf"/>
</dbReference>
<sequence>MTPGQKVCAHAGVRRPGHSPQTAVAAVRVLIAGAGPAGLAAAVSLQQAGIPGQEIAVLEAGPRAGGLASGFRGAETWEWAIERYYHHLFTNDTDILAFTRELDLQDMVEIHSPVTAYWYRGRPLRLDSPASLLAVPGLSLPDKVRMGMVLAWLRWHPLPPWHRHDTVTAHAWLERWMGRRAYEALWRSLLEGKFGRRYRDVSLAWFAARIYKRTSRLGYFRGGFQAWTDAVREKVEQGGTEVGFNTPLTLVEPQGGTLAVRSGQRSWEGVQAVLYTGSPNLLGRIAPALPATYRARLAGEAHMGAVVLTAALDRSLLNDVYWLSIPADAGLPFLALVEHTAMIPKERYGGHHILYLGTYVEQDHPWLSLPEQEVAEELLAGLSRIRPGFDDSWVRGRWLNRTAWAQPIPMPGSGRTRLPLHTPLSGLYLATMSQVWPWDRGTNYAVRIGKQAARRILVDLQV</sequence>
<dbReference type="GO" id="GO:0016491">
    <property type="term" value="F:oxidoreductase activity"/>
    <property type="evidence" value="ECO:0007669"/>
    <property type="project" value="InterPro"/>
</dbReference>
<name>A0A6B1DWE9_9CHLR</name>
<dbReference type="EMBL" id="VXPY01000074">
    <property type="protein sequence ID" value="MYD90704.1"/>
    <property type="molecule type" value="Genomic_DNA"/>
</dbReference>
<dbReference type="SUPFAM" id="SSF51905">
    <property type="entry name" value="FAD/NAD(P)-binding domain"/>
    <property type="match status" value="1"/>
</dbReference>
<reference evidence="2" key="1">
    <citation type="submission" date="2019-09" db="EMBL/GenBank/DDBJ databases">
        <title>Characterisation of the sponge microbiome using genome-centric metagenomics.</title>
        <authorList>
            <person name="Engelberts J.P."/>
            <person name="Robbins S.J."/>
            <person name="De Goeij J.M."/>
            <person name="Aranda M."/>
            <person name="Bell S.C."/>
            <person name="Webster N.S."/>
        </authorList>
    </citation>
    <scope>NUCLEOTIDE SEQUENCE</scope>
    <source>
        <strain evidence="2">SB0662_bin_9</strain>
    </source>
</reference>
<comment type="caution">
    <text evidence="2">The sequence shown here is derived from an EMBL/GenBank/DDBJ whole genome shotgun (WGS) entry which is preliminary data.</text>
</comment>
<dbReference type="Gene3D" id="1.10.3110.10">
    <property type="entry name" value="protoporphyrinogen ix oxidase, domain 3"/>
    <property type="match status" value="1"/>
</dbReference>
<dbReference type="InterPro" id="IPR002937">
    <property type="entry name" value="Amino_oxidase"/>
</dbReference>
<dbReference type="PANTHER" id="PTHR42923">
    <property type="entry name" value="PROTOPORPHYRINOGEN OXIDASE"/>
    <property type="match status" value="1"/>
</dbReference>